<comment type="caution">
    <text evidence="1">The sequence shown here is derived from an EMBL/GenBank/DDBJ whole genome shotgun (WGS) entry which is preliminary data.</text>
</comment>
<reference evidence="2" key="1">
    <citation type="journal article" date="2019" name="Int. J. Syst. Evol. Microbiol.">
        <title>The Global Catalogue of Microorganisms (GCM) 10K type strain sequencing project: providing services to taxonomists for standard genome sequencing and annotation.</title>
        <authorList>
            <consortium name="The Broad Institute Genomics Platform"/>
            <consortium name="The Broad Institute Genome Sequencing Center for Infectious Disease"/>
            <person name="Wu L."/>
            <person name="Ma J."/>
        </authorList>
    </citation>
    <scope>NUCLEOTIDE SEQUENCE [LARGE SCALE GENOMIC DNA]</scope>
    <source>
        <strain evidence="2">CCUG 62953</strain>
    </source>
</reference>
<name>A0ABW3ZM79_9RHOB</name>
<protein>
    <submittedName>
        <fullName evidence="1">Uncharacterized protein</fullName>
    </submittedName>
</protein>
<organism evidence="1 2">
    <name type="scientific">Litorisediminicola beolgyonensis</name>
    <dbReference type="NCBI Taxonomy" id="1173614"/>
    <lineage>
        <taxon>Bacteria</taxon>
        <taxon>Pseudomonadati</taxon>
        <taxon>Pseudomonadota</taxon>
        <taxon>Alphaproteobacteria</taxon>
        <taxon>Rhodobacterales</taxon>
        <taxon>Paracoccaceae</taxon>
        <taxon>Litorisediminicola</taxon>
    </lineage>
</organism>
<gene>
    <name evidence="1" type="ORF">ACFQ4E_17710</name>
</gene>
<sequence length="111" mass="12670">MKIENFQVNDDPGSARVRFTYSVPRDELFLPYDNGGRMAEHEEDDMEDVYLSEMLHHILLNHGHRLRAAIFDPLMEGMLEPGEDAMDPALVEELRVDFDSALRARLSPAAV</sequence>
<dbReference type="EMBL" id="JBHTMU010000043">
    <property type="protein sequence ID" value="MFD1344271.1"/>
    <property type="molecule type" value="Genomic_DNA"/>
</dbReference>
<accession>A0ABW3ZM79</accession>
<dbReference type="Proteomes" id="UP001597135">
    <property type="component" value="Unassembled WGS sequence"/>
</dbReference>
<proteinExistence type="predicted"/>
<evidence type="ECO:0000313" key="1">
    <source>
        <dbReference type="EMBL" id="MFD1344271.1"/>
    </source>
</evidence>
<dbReference type="RefSeq" id="WP_386805855.1">
    <property type="nucleotide sequence ID" value="NZ_JBHTMU010000043.1"/>
</dbReference>
<keyword evidence="2" id="KW-1185">Reference proteome</keyword>
<evidence type="ECO:0000313" key="2">
    <source>
        <dbReference type="Proteomes" id="UP001597135"/>
    </source>
</evidence>